<evidence type="ECO:0000313" key="5">
    <source>
        <dbReference type="Ensembl" id="ENSSGRP00000050157.1"/>
    </source>
</evidence>
<keyword evidence="2" id="KW-0226">DNA condensation</keyword>
<dbReference type="GO" id="GO:0000796">
    <property type="term" value="C:condensin complex"/>
    <property type="evidence" value="ECO:0007669"/>
    <property type="project" value="TreeGrafter"/>
</dbReference>
<organism evidence="5 6">
    <name type="scientific">Sinocyclocheilus grahami</name>
    <name type="common">Dianchi golden-line fish</name>
    <name type="synonym">Barbus grahami</name>
    <dbReference type="NCBI Taxonomy" id="75366"/>
    <lineage>
        <taxon>Eukaryota</taxon>
        <taxon>Metazoa</taxon>
        <taxon>Chordata</taxon>
        <taxon>Craniata</taxon>
        <taxon>Vertebrata</taxon>
        <taxon>Euteleostomi</taxon>
        <taxon>Actinopterygii</taxon>
        <taxon>Neopterygii</taxon>
        <taxon>Teleostei</taxon>
        <taxon>Ostariophysi</taxon>
        <taxon>Cypriniformes</taxon>
        <taxon>Cyprinidae</taxon>
        <taxon>Cyprininae</taxon>
        <taxon>Sinocyclocheilus</taxon>
    </lineage>
</organism>
<accession>A0A672NKF6</accession>
<proteinExistence type="predicted"/>
<dbReference type="PANTHER" id="PTHR14324">
    <property type="entry name" value="CONDENSIN-2 COMPLEX SUBUNIT H2"/>
    <property type="match status" value="1"/>
</dbReference>
<dbReference type="PANTHER" id="PTHR14324:SF3">
    <property type="entry name" value="CONDENSIN-2 COMPLEX SUBUNIT H2"/>
    <property type="match status" value="1"/>
</dbReference>
<name>A0A672NKF6_SINGR</name>
<evidence type="ECO:0000256" key="2">
    <source>
        <dbReference type="ARBA" id="ARBA00023067"/>
    </source>
</evidence>
<dbReference type="Pfam" id="PF06278">
    <property type="entry name" value="CNDH2_N"/>
    <property type="match status" value="1"/>
</dbReference>
<dbReference type="Proteomes" id="UP000472262">
    <property type="component" value="Unassembled WGS sequence"/>
</dbReference>
<dbReference type="GO" id="GO:0005634">
    <property type="term" value="C:nucleus"/>
    <property type="evidence" value="ECO:0007669"/>
    <property type="project" value="TreeGrafter"/>
</dbReference>
<dbReference type="GO" id="GO:0010032">
    <property type="term" value="P:meiotic chromosome condensation"/>
    <property type="evidence" value="ECO:0007669"/>
    <property type="project" value="TreeGrafter"/>
</dbReference>
<dbReference type="InterPro" id="IPR009378">
    <property type="entry name" value="H2_N"/>
</dbReference>
<evidence type="ECO:0000313" key="6">
    <source>
        <dbReference type="Proteomes" id="UP000472262"/>
    </source>
</evidence>
<evidence type="ECO:0000256" key="3">
    <source>
        <dbReference type="ARBA" id="ARBA00030479"/>
    </source>
</evidence>
<sequence>MDSAETRYAHLLQPLRDLTKNWDIDLASQLGEYLGEVKTH</sequence>
<dbReference type="GO" id="GO:0003682">
    <property type="term" value="F:chromatin binding"/>
    <property type="evidence" value="ECO:0007669"/>
    <property type="project" value="TreeGrafter"/>
</dbReference>
<dbReference type="AlphaFoldDB" id="A0A672NKF6"/>
<dbReference type="InterPro" id="IPR031739">
    <property type="entry name" value="Ncaph2"/>
</dbReference>
<keyword evidence="6" id="KW-1185">Reference proteome</keyword>
<reference evidence="5" key="2">
    <citation type="submission" date="2025-09" db="UniProtKB">
        <authorList>
            <consortium name="Ensembl"/>
        </authorList>
    </citation>
    <scope>IDENTIFICATION</scope>
</reference>
<evidence type="ECO:0000259" key="4">
    <source>
        <dbReference type="Pfam" id="PF06278"/>
    </source>
</evidence>
<dbReference type="GO" id="GO:0051306">
    <property type="term" value="P:mitotic sister chromatid separation"/>
    <property type="evidence" value="ECO:0007669"/>
    <property type="project" value="TreeGrafter"/>
</dbReference>
<dbReference type="Ensembl" id="ENSSGRT00000053595.1">
    <property type="protein sequence ID" value="ENSSGRP00000050157.1"/>
    <property type="gene ID" value="ENSSGRG00000026602.1"/>
</dbReference>
<feature type="domain" description="Condensin II complex subunit H2 N-terminal" evidence="4">
    <location>
        <begin position="7"/>
        <end position="38"/>
    </location>
</feature>
<protein>
    <recommendedName>
        <fullName evidence="1">Condensin-2 complex subunit H2</fullName>
    </recommendedName>
    <alternativeName>
        <fullName evidence="3">Non-SMC condensin II complex subunit H2</fullName>
    </alternativeName>
</protein>
<evidence type="ECO:0000256" key="1">
    <source>
        <dbReference type="ARBA" id="ARBA00016903"/>
    </source>
</evidence>
<reference evidence="5" key="1">
    <citation type="submission" date="2025-08" db="UniProtKB">
        <authorList>
            <consortium name="Ensembl"/>
        </authorList>
    </citation>
    <scope>IDENTIFICATION</scope>
</reference>
<dbReference type="InParanoid" id="A0A672NKF6"/>